<evidence type="ECO:0000313" key="4">
    <source>
        <dbReference type="Proteomes" id="UP000005010"/>
    </source>
</evidence>
<evidence type="ECO:0000259" key="2">
    <source>
        <dbReference type="Pfam" id="PF07510"/>
    </source>
</evidence>
<dbReference type="PANTHER" id="PTHR35149">
    <property type="entry name" value="SLL5132 PROTEIN"/>
    <property type="match status" value="1"/>
</dbReference>
<dbReference type="RefSeq" id="WP_014661819.1">
    <property type="nucleotide sequence ID" value="NC_017737.1"/>
</dbReference>
<dbReference type="HOGENOM" id="CLU_032110_0_0_7"/>
<feature type="domain" description="GmrSD restriction endonucleases N-terminal" evidence="1">
    <location>
        <begin position="9"/>
        <end position="220"/>
    </location>
</feature>
<protein>
    <recommendedName>
        <fullName evidence="5">DUF262 domain-containing protein</fullName>
    </recommendedName>
</protein>
<dbReference type="InterPro" id="IPR004919">
    <property type="entry name" value="GmrSD_N"/>
</dbReference>
<dbReference type="KEGG" id="hce:HCW_08510"/>
<gene>
    <name evidence="3" type="ordered locus">HCW_08510</name>
</gene>
<dbReference type="PANTHER" id="PTHR35149:SF1">
    <property type="entry name" value="DUF5655 DOMAIN-CONTAINING PROTEIN"/>
    <property type="match status" value="1"/>
</dbReference>
<name>I0EPT8_HELC0</name>
<evidence type="ECO:0000313" key="3">
    <source>
        <dbReference type="EMBL" id="AFI04957.1"/>
    </source>
</evidence>
<proteinExistence type="predicted"/>
<dbReference type="CDD" id="cd16387">
    <property type="entry name" value="ParB_N_Srx"/>
    <property type="match status" value="1"/>
</dbReference>
<evidence type="ECO:0008006" key="5">
    <source>
        <dbReference type="Google" id="ProtNLM"/>
    </source>
</evidence>
<dbReference type="Proteomes" id="UP000005010">
    <property type="component" value="Chromosome"/>
</dbReference>
<dbReference type="Pfam" id="PF03235">
    <property type="entry name" value="GmrSD_N"/>
    <property type="match status" value="1"/>
</dbReference>
<keyword evidence="4" id="KW-1185">Reference proteome</keyword>
<organism evidence="3 4">
    <name type="scientific">Helicobacter cetorum (strain ATCC BAA-429 / MIT 00-7128)</name>
    <dbReference type="NCBI Taxonomy" id="182217"/>
    <lineage>
        <taxon>Bacteria</taxon>
        <taxon>Pseudomonadati</taxon>
        <taxon>Campylobacterota</taxon>
        <taxon>Epsilonproteobacteria</taxon>
        <taxon>Campylobacterales</taxon>
        <taxon>Helicobacteraceae</taxon>
        <taxon>Helicobacter</taxon>
    </lineage>
</organism>
<dbReference type="EMBL" id="CP003479">
    <property type="protein sequence ID" value="AFI04957.1"/>
    <property type="molecule type" value="Genomic_DNA"/>
</dbReference>
<evidence type="ECO:0000259" key="1">
    <source>
        <dbReference type="Pfam" id="PF03235"/>
    </source>
</evidence>
<dbReference type="STRING" id="182217.HCW_08510"/>
<reference evidence="4" key="1">
    <citation type="submission" date="2012-04" db="EMBL/GenBank/DDBJ databases">
        <title>Complete genome sequence of Helicobacter cetorum strain MIT 00-7128.</title>
        <authorList>
            <person name="Kersulyte D."/>
            <person name="Berg D.E."/>
        </authorList>
    </citation>
    <scope>NUCLEOTIDE SEQUENCE [LARGE SCALE GENOMIC DNA]</scope>
    <source>
        <strain evidence="4">MIT 00-7128</strain>
    </source>
</reference>
<dbReference type="AlphaFoldDB" id="I0EPT8"/>
<accession>I0EPT8</accession>
<dbReference type="Pfam" id="PF07510">
    <property type="entry name" value="GmrSD_C"/>
    <property type="match status" value="1"/>
</dbReference>
<dbReference type="eggNOG" id="COG1479">
    <property type="taxonomic scope" value="Bacteria"/>
</dbReference>
<feature type="domain" description="GmrSD restriction endonucleases C-terminal" evidence="2">
    <location>
        <begin position="539"/>
        <end position="579"/>
    </location>
</feature>
<dbReference type="InterPro" id="IPR011089">
    <property type="entry name" value="GmrSD_C"/>
</dbReference>
<dbReference type="PATRIC" id="fig|182217.3.peg.1806"/>
<sequence length="634" mass="76154">MAKIEIKGIGELLGNIKKNKKALQFIIPSYQRGYRWDKQQVKDLLKDIWEFSSRDDRKRGEFYCLQPIIVKKDEQGRYVLIDGQQRLTTIFIILKYFKDKLQKRSLESFTLEYETRKDSKEFLDNIIEKTKEESNINIDYLFMYQAYQESDEYLCEIDDDKIYSALTFINRENTENDIANNVRIIWYELDNNDKEQELFVRINTNKIPLTNAELIKALFLHAKNFKNTDSHERQIEMAKEFDEMSYALEEESFYYFLSSKERITKIELLFEILAFVKNKKLDLNDKYALYRYLAECKEKGNFLNLWSNQVSNTQENPKELEEKDKKDTNIKKIFLTFKSWQKDRELYHLIGFLVATSNNKQDETLKSLYKKSLHFTKSEFKKELYERIKEELGLSDIQDNTSLRDELQELKYNNDDNRLKNTLLFFNIATILNDEQNNHYFDFKRYKNSTWSLEHIYPQTNDNITQESLKEWLKDFIEYSKELEIFEANDERFLKTLKLLEELKNKGIYNEKDRTRLSKDDEDKINELIKETQDYKELFIEKFDSEKLHAIGNLTLLSKEDNSAFSNHAFMIKREILKEKEHSFIPLCSKNVFMKHYSKNLSNFWENDDAENYFKAIINAISKALNLKEEEHAK</sequence>